<feature type="transmembrane region" description="Helical" evidence="6">
    <location>
        <begin position="36"/>
        <end position="54"/>
    </location>
</feature>
<evidence type="ECO:0000256" key="4">
    <source>
        <dbReference type="ARBA" id="ARBA00022989"/>
    </source>
</evidence>
<feature type="transmembrane region" description="Helical" evidence="6">
    <location>
        <begin position="7"/>
        <end position="24"/>
    </location>
</feature>
<evidence type="ECO:0000256" key="6">
    <source>
        <dbReference type="SAM" id="Phobius"/>
    </source>
</evidence>
<comment type="caution">
    <text evidence="7">The sequence shown here is derived from an EMBL/GenBank/DDBJ whole genome shotgun (WGS) entry which is preliminary data.</text>
</comment>
<gene>
    <name evidence="7" type="ORF">Q428_07130</name>
</gene>
<keyword evidence="4 6" id="KW-1133">Transmembrane helix</keyword>
<protein>
    <recommendedName>
        <fullName evidence="9">Branched-chain amino acid ABC transporter permease</fullName>
    </recommendedName>
</protein>
<dbReference type="GO" id="GO:0005886">
    <property type="term" value="C:plasma membrane"/>
    <property type="evidence" value="ECO:0007669"/>
    <property type="project" value="UniProtKB-SubCell"/>
</dbReference>
<comment type="subcellular location">
    <subcellularLocation>
        <location evidence="1">Cell membrane</location>
        <topology evidence="1">Multi-pass membrane protein</topology>
    </subcellularLocation>
</comment>
<evidence type="ECO:0008006" key="9">
    <source>
        <dbReference type="Google" id="ProtNLM"/>
    </source>
</evidence>
<dbReference type="Pfam" id="PF02653">
    <property type="entry name" value="BPD_transp_2"/>
    <property type="match status" value="1"/>
</dbReference>
<dbReference type="InterPro" id="IPR001851">
    <property type="entry name" value="ABC_transp_permease"/>
</dbReference>
<evidence type="ECO:0000256" key="5">
    <source>
        <dbReference type="ARBA" id="ARBA00023136"/>
    </source>
</evidence>
<sequence length="138" mass="14581">MKKGTKLTASLILTAVLVGFLLYIDNSSLKSSMLSTVLQKGAIYALVAVSMNLLNGFTGLFSLGQAGFMLIGAYTYAILTIPVAQRASVYQYFGGGIVQFTLPVPVAIIIAGLMAGLTAFLVGLPVLKLKSDYLAMQH</sequence>
<keyword evidence="3 6" id="KW-0812">Transmembrane</keyword>
<evidence type="ECO:0000313" key="7">
    <source>
        <dbReference type="EMBL" id="EYE88626.1"/>
    </source>
</evidence>
<proteinExistence type="predicted"/>
<evidence type="ECO:0000256" key="1">
    <source>
        <dbReference type="ARBA" id="ARBA00004651"/>
    </source>
</evidence>
<dbReference type="Proteomes" id="UP000019681">
    <property type="component" value="Unassembled WGS sequence"/>
</dbReference>
<dbReference type="GO" id="GO:0015658">
    <property type="term" value="F:branched-chain amino acid transmembrane transporter activity"/>
    <property type="evidence" value="ECO:0007669"/>
    <property type="project" value="InterPro"/>
</dbReference>
<dbReference type="InterPro" id="IPR043428">
    <property type="entry name" value="LivM-like"/>
</dbReference>
<dbReference type="PANTHER" id="PTHR30482">
    <property type="entry name" value="HIGH-AFFINITY BRANCHED-CHAIN AMINO ACID TRANSPORT SYSTEM PERMEASE"/>
    <property type="match status" value="1"/>
</dbReference>
<evidence type="ECO:0000313" key="8">
    <source>
        <dbReference type="Proteomes" id="UP000019681"/>
    </source>
</evidence>
<dbReference type="EMBL" id="AZQP01000017">
    <property type="protein sequence ID" value="EYE88626.1"/>
    <property type="molecule type" value="Genomic_DNA"/>
</dbReference>
<name>A0A017RVL4_9CLOT</name>
<organism evidence="7 8">
    <name type="scientific">Fervidicella metallireducens AeB</name>
    <dbReference type="NCBI Taxonomy" id="1403537"/>
    <lineage>
        <taxon>Bacteria</taxon>
        <taxon>Bacillati</taxon>
        <taxon>Bacillota</taxon>
        <taxon>Clostridia</taxon>
        <taxon>Eubacteriales</taxon>
        <taxon>Clostridiaceae</taxon>
        <taxon>Fervidicella</taxon>
    </lineage>
</organism>
<evidence type="ECO:0000256" key="2">
    <source>
        <dbReference type="ARBA" id="ARBA00022475"/>
    </source>
</evidence>
<reference evidence="7 8" key="1">
    <citation type="journal article" date="2014" name="Genome Announc.">
        <title>Draft Genome Sequence of Fervidicella metallireducens Strain AeBT, an Iron-Reducing Thermoanaerobe from the Great Artesian Basin.</title>
        <authorList>
            <person name="Patel B.K."/>
        </authorList>
    </citation>
    <scope>NUCLEOTIDE SEQUENCE [LARGE SCALE GENOMIC DNA]</scope>
    <source>
        <strain evidence="7 8">AeB</strain>
    </source>
</reference>
<dbReference type="PANTHER" id="PTHR30482:SF10">
    <property type="entry name" value="HIGH-AFFINITY BRANCHED-CHAIN AMINO ACID TRANSPORT PROTEIN BRAE"/>
    <property type="match status" value="1"/>
</dbReference>
<keyword evidence="5 6" id="KW-0472">Membrane</keyword>
<dbReference type="RefSeq" id="WP_341349013.1">
    <property type="nucleotide sequence ID" value="NZ_AZQP01000017.1"/>
</dbReference>
<dbReference type="AlphaFoldDB" id="A0A017RVL4"/>
<accession>A0A017RVL4</accession>
<keyword evidence="8" id="KW-1185">Reference proteome</keyword>
<dbReference type="STRING" id="1403537.Q428_07130"/>
<evidence type="ECO:0000256" key="3">
    <source>
        <dbReference type="ARBA" id="ARBA00022692"/>
    </source>
</evidence>
<keyword evidence="2" id="KW-1003">Cell membrane</keyword>
<feature type="transmembrane region" description="Helical" evidence="6">
    <location>
        <begin position="66"/>
        <end position="84"/>
    </location>
</feature>
<feature type="transmembrane region" description="Helical" evidence="6">
    <location>
        <begin position="104"/>
        <end position="127"/>
    </location>
</feature>